<feature type="region of interest" description="Disordered" evidence="2">
    <location>
        <begin position="1"/>
        <end position="22"/>
    </location>
</feature>
<keyword evidence="1" id="KW-0175">Coiled coil</keyword>
<evidence type="ECO:0000313" key="3">
    <source>
        <dbReference type="EMBL" id="TXG67125.1"/>
    </source>
</evidence>
<name>A0A5C7IDK8_9ROSI</name>
<evidence type="ECO:0000256" key="2">
    <source>
        <dbReference type="SAM" id="MobiDB-lite"/>
    </source>
</evidence>
<reference evidence="4" key="1">
    <citation type="journal article" date="2019" name="Gigascience">
        <title>De novo genome assembly of the endangered Acer yangbiense, a plant species with extremely small populations endemic to Yunnan Province, China.</title>
        <authorList>
            <person name="Yang J."/>
            <person name="Wariss H.M."/>
            <person name="Tao L."/>
            <person name="Zhang R."/>
            <person name="Yun Q."/>
            <person name="Hollingsworth P."/>
            <person name="Dao Z."/>
            <person name="Luo G."/>
            <person name="Guo H."/>
            <person name="Ma Y."/>
            <person name="Sun W."/>
        </authorList>
    </citation>
    <scope>NUCLEOTIDE SEQUENCE [LARGE SCALE GENOMIC DNA]</scope>
    <source>
        <strain evidence="4">cv. Malutang</strain>
    </source>
</reference>
<feature type="compositionally biased region" description="Polar residues" evidence="2">
    <location>
        <begin position="1"/>
        <end position="12"/>
    </location>
</feature>
<gene>
    <name evidence="3" type="ORF">EZV62_008400</name>
</gene>
<feature type="coiled-coil region" evidence="1">
    <location>
        <begin position="145"/>
        <end position="186"/>
    </location>
</feature>
<keyword evidence="4" id="KW-1185">Reference proteome</keyword>
<organism evidence="3 4">
    <name type="scientific">Acer yangbiense</name>
    <dbReference type="NCBI Taxonomy" id="1000413"/>
    <lineage>
        <taxon>Eukaryota</taxon>
        <taxon>Viridiplantae</taxon>
        <taxon>Streptophyta</taxon>
        <taxon>Embryophyta</taxon>
        <taxon>Tracheophyta</taxon>
        <taxon>Spermatophyta</taxon>
        <taxon>Magnoliopsida</taxon>
        <taxon>eudicotyledons</taxon>
        <taxon>Gunneridae</taxon>
        <taxon>Pentapetalae</taxon>
        <taxon>rosids</taxon>
        <taxon>malvids</taxon>
        <taxon>Sapindales</taxon>
        <taxon>Sapindaceae</taxon>
        <taxon>Hippocastanoideae</taxon>
        <taxon>Acereae</taxon>
        <taxon>Acer</taxon>
    </lineage>
</organism>
<comment type="caution">
    <text evidence="3">The sequence shown here is derived from an EMBL/GenBank/DDBJ whole genome shotgun (WGS) entry which is preliminary data.</text>
</comment>
<protein>
    <submittedName>
        <fullName evidence="3">Uncharacterized protein</fullName>
    </submittedName>
</protein>
<dbReference type="OrthoDB" id="765404at2759"/>
<evidence type="ECO:0000256" key="1">
    <source>
        <dbReference type="SAM" id="Coils"/>
    </source>
</evidence>
<dbReference type="Proteomes" id="UP000323000">
    <property type="component" value="Chromosome 3"/>
</dbReference>
<accession>A0A5C7IDK8</accession>
<dbReference type="EMBL" id="VAHF01000003">
    <property type="protein sequence ID" value="TXG67125.1"/>
    <property type="molecule type" value="Genomic_DNA"/>
</dbReference>
<sequence length="244" mass="28104">MGICDNISSTTDSIKRNEPDPTSAKGLYWSSYDSIKRNAPDPTSVKGLYWSSYDSIKRNAPDLTSVKGIYWSSYDNSRAAVTIIHNAVRVNTVDKLYPYWPDVETRWDIATNMAKKIATVAVREGAKWVPGGSTVYDIVLQSIPKEKKATDLKEFKDKVRQMQAEQDIMKHELNDYRRLLEQHEMRRLIMELKTNKILGLNRKPEDVNRFFTKPEDAYRFLFTKPEVTGEQYSDDVIATGVKHE</sequence>
<dbReference type="AlphaFoldDB" id="A0A5C7IDK8"/>
<proteinExistence type="predicted"/>
<evidence type="ECO:0000313" key="4">
    <source>
        <dbReference type="Proteomes" id="UP000323000"/>
    </source>
</evidence>